<feature type="domain" description="Nudix hydrolase" evidence="7">
    <location>
        <begin position="32"/>
        <end position="165"/>
    </location>
</feature>
<reference evidence="8 9" key="1">
    <citation type="submission" date="2024-04" db="EMBL/GenBank/DDBJ databases">
        <title>Dissimilatory iodate-reducing microorganisms contribute to the enrichment of iodine in groundwater.</title>
        <authorList>
            <person name="Jiang Z."/>
        </authorList>
    </citation>
    <scope>NUCLEOTIDE SEQUENCE [LARGE SCALE GENOMIC DNA]</scope>
    <source>
        <strain evidence="8 9">NCP973</strain>
    </source>
</reference>
<dbReference type="InterPro" id="IPR015797">
    <property type="entry name" value="NUDIX_hydrolase-like_dom_sf"/>
</dbReference>
<name>A0ABZ2XJV4_9RHOO</name>
<organism evidence="8 9">
    <name type="scientific">Azonexus hydrophilus</name>
    <dbReference type="NCBI Taxonomy" id="418702"/>
    <lineage>
        <taxon>Bacteria</taxon>
        <taxon>Pseudomonadati</taxon>
        <taxon>Pseudomonadota</taxon>
        <taxon>Betaproteobacteria</taxon>
        <taxon>Rhodocyclales</taxon>
        <taxon>Azonexaceae</taxon>
        <taxon>Azonexus</taxon>
    </lineage>
</organism>
<dbReference type="PROSITE" id="PS51462">
    <property type="entry name" value="NUDIX"/>
    <property type="match status" value="1"/>
</dbReference>
<proteinExistence type="predicted"/>
<evidence type="ECO:0000256" key="6">
    <source>
        <dbReference type="ARBA" id="ARBA00023211"/>
    </source>
</evidence>
<dbReference type="EMBL" id="CP151406">
    <property type="protein sequence ID" value="WZJ22906.1"/>
    <property type="molecule type" value="Genomic_DNA"/>
</dbReference>
<accession>A0ABZ2XJV4</accession>
<dbReference type="PANTHER" id="PTHR12992">
    <property type="entry name" value="NUDIX HYDROLASE"/>
    <property type="match status" value="1"/>
</dbReference>
<dbReference type="InterPro" id="IPR000086">
    <property type="entry name" value="NUDIX_hydrolase_dom"/>
</dbReference>
<dbReference type="Gene3D" id="3.90.79.10">
    <property type="entry name" value="Nucleoside Triphosphate Pyrophosphohydrolase"/>
    <property type="match status" value="1"/>
</dbReference>
<evidence type="ECO:0000256" key="3">
    <source>
        <dbReference type="ARBA" id="ARBA00022723"/>
    </source>
</evidence>
<dbReference type="NCBIfam" id="NF007980">
    <property type="entry name" value="PRK10707.1"/>
    <property type="match status" value="1"/>
</dbReference>
<sequence>MTEDELVRLRRSLLPAPAAGEAVIEDGARSSELTPAAVLFPIVRREPGFTVLLTQRTAHLRDHAGQVSFPGGRVEAEDASPLETALRETEEEIGLARRHVDILGYLPEYRTGTGFCVVPVVGLVTPPFSLALDPFEVAEVFEVPLAFLLDEANHQRHSVHLRGALRHYYAMPYGDHFIWGATAGMIRSLTERLVVS</sequence>
<gene>
    <name evidence="8" type="ORF">AADV58_07110</name>
</gene>
<evidence type="ECO:0000256" key="2">
    <source>
        <dbReference type="ARBA" id="ARBA00001946"/>
    </source>
</evidence>
<evidence type="ECO:0000313" key="8">
    <source>
        <dbReference type="EMBL" id="WZJ22906.1"/>
    </source>
</evidence>
<keyword evidence="6" id="KW-0464">Manganese</keyword>
<keyword evidence="3" id="KW-0479">Metal-binding</keyword>
<comment type="cofactor">
    <cofactor evidence="2">
        <name>Mg(2+)</name>
        <dbReference type="ChEBI" id="CHEBI:18420"/>
    </cofactor>
</comment>
<keyword evidence="9" id="KW-1185">Reference proteome</keyword>
<evidence type="ECO:0000256" key="1">
    <source>
        <dbReference type="ARBA" id="ARBA00001936"/>
    </source>
</evidence>
<dbReference type="Pfam" id="PF00293">
    <property type="entry name" value="NUDIX"/>
    <property type="match status" value="1"/>
</dbReference>
<dbReference type="InterPro" id="IPR045121">
    <property type="entry name" value="CoAse"/>
</dbReference>
<evidence type="ECO:0000259" key="7">
    <source>
        <dbReference type="PROSITE" id="PS51462"/>
    </source>
</evidence>
<keyword evidence="5" id="KW-0460">Magnesium</keyword>
<protein>
    <submittedName>
        <fullName evidence="8">CoA pyrophosphatase</fullName>
    </submittedName>
</protein>
<dbReference type="PANTHER" id="PTHR12992:SF11">
    <property type="entry name" value="MITOCHONDRIAL COENZYME A DIPHOSPHATASE NUDT8"/>
    <property type="match status" value="1"/>
</dbReference>
<evidence type="ECO:0000256" key="4">
    <source>
        <dbReference type="ARBA" id="ARBA00022801"/>
    </source>
</evidence>
<keyword evidence="4" id="KW-0378">Hydrolase</keyword>
<dbReference type="RefSeq" id="WP_043421682.1">
    <property type="nucleotide sequence ID" value="NZ_CALFBA010000015.1"/>
</dbReference>
<comment type="cofactor">
    <cofactor evidence="1">
        <name>Mn(2+)</name>
        <dbReference type="ChEBI" id="CHEBI:29035"/>
    </cofactor>
</comment>
<evidence type="ECO:0000256" key="5">
    <source>
        <dbReference type="ARBA" id="ARBA00022842"/>
    </source>
</evidence>
<dbReference type="Proteomes" id="UP001479520">
    <property type="component" value="Chromosome"/>
</dbReference>
<evidence type="ECO:0000313" key="9">
    <source>
        <dbReference type="Proteomes" id="UP001479520"/>
    </source>
</evidence>
<dbReference type="CDD" id="cd03426">
    <property type="entry name" value="NUDIX_CoAse_Nudt7"/>
    <property type="match status" value="1"/>
</dbReference>
<dbReference type="SUPFAM" id="SSF55811">
    <property type="entry name" value="Nudix"/>
    <property type="match status" value="1"/>
</dbReference>